<dbReference type="PANTHER" id="PTHR11012">
    <property type="entry name" value="PROTEIN KINASE-LIKE DOMAIN-CONTAINING"/>
    <property type="match status" value="1"/>
</dbReference>
<proteinExistence type="predicted"/>
<accession>A0A0L7LU10</accession>
<evidence type="ECO:0000259" key="1">
    <source>
        <dbReference type="SMART" id="SM00587"/>
    </source>
</evidence>
<dbReference type="Pfam" id="PF02958">
    <property type="entry name" value="EcKL"/>
    <property type="match status" value="2"/>
</dbReference>
<dbReference type="PANTHER" id="PTHR11012:SF30">
    <property type="entry name" value="PROTEIN KINASE-LIKE DOMAIN-CONTAINING"/>
    <property type="match status" value="1"/>
</dbReference>
<dbReference type="SUPFAM" id="SSF56112">
    <property type="entry name" value="Protein kinase-like (PK-like)"/>
    <property type="match status" value="2"/>
</dbReference>
<dbReference type="Gene3D" id="3.90.1200.10">
    <property type="match status" value="1"/>
</dbReference>
<feature type="non-terminal residue" evidence="2">
    <location>
        <position position="460"/>
    </location>
</feature>
<dbReference type="Proteomes" id="UP000037510">
    <property type="component" value="Unassembled WGS sequence"/>
</dbReference>
<keyword evidence="3" id="KW-1185">Reference proteome</keyword>
<protein>
    <recommendedName>
        <fullName evidence="1">CHK kinase-like domain-containing protein</fullName>
    </recommendedName>
</protein>
<dbReference type="SMART" id="SM00587">
    <property type="entry name" value="CHK"/>
    <property type="match status" value="1"/>
</dbReference>
<organism evidence="2 3">
    <name type="scientific">Operophtera brumata</name>
    <name type="common">Winter moth</name>
    <name type="synonym">Phalaena brumata</name>
    <dbReference type="NCBI Taxonomy" id="104452"/>
    <lineage>
        <taxon>Eukaryota</taxon>
        <taxon>Metazoa</taxon>
        <taxon>Ecdysozoa</taxon>
        <taxon>Arthropoda</taxon>
        <taxon>Hexapoda</taxon>
        <taxon>Insecta</taxon>
        <taxon>Pterygota</taxon>
        <taxon>Neoptera</taxon>
        <taxon>Endopterygota</taxon>
        <taxon>Lepidoptera</taxon>
        <taxon>Glossata</taxon>
        <taxon>Ditrysia</taxon>
        <taxon>Geometroidea</taxon>
        <taxon>Geometridae</taxon>
        <taxon>Larentiinae</taxon>
        <taxon>Operophtera</taxon>
    </lineage>
</organism>
<gene>
    <name evidence="2" type="ORF">OBRU01_01587</name>
</gene>
<dbReference type="EMBL" id="JTDY01000101">
    <property type="protein sequence ID" value="KOB78864.1"/>
    <property type="molecule type" value="Genomic_DNA"/>
</dbReference>
<name>A0A0L7LU10_OPEBR</name>
<feature type="domain" description="CHK kinase-like" evidence="1">
    <location>
        <begin position="156"/>
        <end position="403"/>
    </location>
</feature>
<dbReference type="InterPro" id="IPR011009">
    <property type="entry name" value="Kinase-like_dom_sf"/>
</dbReference>
<evidence type="ECO:0000313" key="2">
    <source>
        <dbReference type="EMBL" id="KOB78864.1"/>
    </source>
</evidence>
<reference evidence="2 3" key="1">
    <citation type="journal article" date="2015" name="Genome Biol. Evol.">
        <title>The genome of winter moth (Operophtera brumata) provides a genomic perspective on sexual dimorphism and phenology.</title>
        <authorList>
            <person name="Derks M.F."/>
            <person name="Smit S."/>
            <person name="Salis L."/>
            <person name="Schijlen E."/>
            <person name="Bossers A."/>
            <person name="Mateman C."/>
            <person name="Pijl A.S."/>
            <person name="de Ridder D."/>
            <person name="Groenen M.A."/>
            <person name="Visser M.E."/>
            <person name="Megens H.J."/>
        </authorList>
    </citation>
    <scope>NUCLEOTIDE SEQUENCE [LARGE SCALE GENOMIC DNA]</scope>
    <source>
        <strain evidence="2">WM2013NL</strain>
        <tissue evidence="2">Head and thorax</tissue>
    </source>
</reference>
<sequence>MTQITLELLQELLKDDYPDVTIQHFEASQLQGAPGSKRGDNYTSMVYRVSLKGFRKPKETASSELCSLEGSRSTDGPDSKTDACSKVEPWKGSIVYKCLPESIIRREAFKSDELFRNEVAFYNKIWPALSSFQSKWDVQNPFKSIPKCYLARTDCVVLKDLKQDGFVMPDRRQGLTIEQCYTVMKQLSRFHALSLAMKCHDPEGFFELLNEEESIAEEYNIDYYRSYYNEAFQNAIAMVEEELKDSSCKDLYLDKFKNFCSEDTFFKTMVEAVKPREPLALICHGDCWTNNFLFRYKDGDIAEFKNFCSEDTFFKTMVEAVKPREPLALICHGDCWTNNFLFRYKDGDIAEMCIVDYQLVRYASPALDLVYILNLCLDRAQRSEHRDSLLDLYVDELHSSLLQMSHKDSVFYGSLAKDELRQLVLEEFKCCSHFGLGISLDMYPIMTCDSNEAPNLYQSE</sequence>
<evidence type="ECO:0000313" key="3">
    <source>
        <dbReference type="Proteomes" id="UP000037510"/>
    </source>
</evidence>
<dbReference type="InterPro" id="IPR004119">
    <property type="entry name" value="EcKL"/>
</dbReference>
<dbReference type="InterPro" id="IPR015897">
    <property type="entry name" value="CHK_kinase-like"/>
</dbReference>
<comment type="caution">
    <text evidence="2">The sequence shown here is derived from an EMBL/GenBank/DDBJ whole genome shotgun (WGS) entry which is preliminary data.</text>
</comment>
<dbReference type="AlphaFoldDB" id="A0A0L7LU10"/>